<dbReference type="Pfam" id="PF08241">
    <property type="entry name" value="Methyltransf_11"/>
    <property type="match status" value="1"/>
</dbReference>
<feature type="domain" description="Methyltransferase type 11" evidence="4">
    <location>
        <begin position="49"/>
        <end position="136"/>
    </location>
</feature>
<dbReference type="PANTHER" id="PTHR44942">
    <property type="entry name" value="METHYLTRANSF_11 DOMAIN-CONTAINING PROTEIN"/>
    <property type="match status" value="1"/>
</dbReference>
<dbReference type="RefSeq" id="WP_032051462.1">
    <property type="nucleotide sequence ID" value="NZ_JEWH01000041.1"/>
</dbReference>
<dbReference type="InterPro" id="IPR013216">
    <property type="entry name" value="Methyltransf_11"/>
</dbReference>
<dbReference type="PANTHER" id="PTHR44942:SF4">
    <property type="entry name" value="METHYLTRANSFERASE TYPE 11 DOMAIN-CONTAINING PROTEIN"/>
    <property type="match status" value="1"/>
</dbReference>
<protein>
    <submittedName>
        <fullName evidence="5">Methyltransferase domain protein</fullName>
    </submittedName>
</protein>
<sequence length="264" mass="30356">MTQSLHPAAQKGFSSAAELYQQVRPNYPVEIVSWLQDRLQIHENSTVIDLGSGTGKFLPYLKQTHANIIAVEPIGEMLQQLQQAYPDIKTIQAFSHNISVNDQQIDAVICAQSFHWFDNIETLTEIHRVLKPQGHLGLVWNQRDEGTDWVKALADFLLPLEGDTPRYHSERWKKVFEEQNLFTFDNLNTFSQSQHGTVEQVVSKRLLSTSFIAAMTEKDQLQLKAQFEKIVYDFTGLGPQDQIDFPYITYAYHFQKSTSSNHRE</sequence>
<dbReference type="Proteomes" id="UP000020595">
    <property type="component" value="Unassembled WGS sequence"/>
</dbReference>
<dbReference type="PATRIC" id="fig|1310613.3.peg.2761"/>
<evidence type="ECO:0000313" key="6">
    <source>
        <dbReference type="Proteomes" id="UP000020595"/>
    </source>
</evidence>
<name>A0A009I2H0_ACIB9</name>
<keyword evidence="2 5" id="KW-0489">Methyltransferase</keyword>
<evidence type="ECO:0000313" key="5">
    <source>
        <dbReference type="EMBL" id="EXB04731.1"/>
    </source>
</evidence>
<dbReference type="SUPFAM" id="SSF53335">
    <property type="entry name" value="S-adenosyl-L-methionine-dependent methyltransferases"/>
    <property type="match status" value="1"/>
</dbReference>
<keyword evidence="3 5" id="KW-0808">Transferase</keyword>
<evidence type="ECO:0000256" key="3">
    <source>
        <dbReference type="ARBA" id="ARBA00022679"/>
    </source>
</evidence>
<comment type="similarity">
    <text evidence="1">Belongs to the methyltransferase superfamily.</text>
</comment>
<accession>A0A009I2H0</accession>
<evidence type="ECO:0000259" key="4">
    <source>
        <dbReference type="Pfam" id="PF08241"/>
    </source>
</evidence>
<dbReference type="GO" id="GO:0032259">
    <property type="term" value="P:methylation"/>
    <property type="evidence" value="ECO:0007669"/>
    <property type="project" value="UniProtKB-KW"/>
</dbReference>
<dbReference type="Gene3D" id="3.40.50.150">
    <property type="entry name" value="Vaccinia Virus protein VP39"/>
    <property type="match status" value="1"/>
</dbReference>
<evidence type="ECO:0000256" key="1">
    <source>
        <dbReference type="ARBA" id="ARBA00008361"/>
    </source>
</evidence>
<comment type="caution">
    <text evidence="5">The sequence shown here is derived from an EMBL/GenBank/DDBJ whole genome shotgun (WGS) entry which is preliminary data.</text>
</comment>
<organism evidence="5 6">
    <name type="scientific">Acinetobacter baumannii (strain 1295743)</name>
    <dbReference type="NCBI Taxonomy" id="1310613"/>
    <lineage>
        <taxon>Bacteria</taxon>
        <taxon>Pseudomonadati</taxon>
        <taxon>Pseudomonadota</taxon>
        <taxon>Gammaproteobacteria</taxon>
        <taxon>Moraxellales</taxon>
        <taxon>Moraxellaceae</taxon>
        <taxon>Acinetobacter</taxon>
        <taxon>Acinetobacter calcoaceticus/baumannii complex</taxon>
    </lineage>
</organism>
<gene>
    <name evidence="5" type="ORF">J512_2866</name>
</gene>
<dbReference type="InterPro" id="IPR029063">
    <property type="entry name" value="SAM-dependent_MTases_sf"/>
</dbReference>
<dbReference type="AlphaFoldDB" id="A0A009I2H0"/>
<dbReference type="InterPro" id="IPR051052">
    <property type="entry name" value="Diverse_substrate_MTase"/>
</dbReference>
<evidence type="ECO:0000256" key="2">
    <source>
        <dbReference type="ARBA" id="ARBA00022603"/>
    </source>
</evidence>
<dbReference type="CDD" id="cd02440">
    <property type="entry name" value="AdoMet_MTases"/>
    <property type="match status" value="1"/>
</dbReference>
<dbReference type="EMBL" id="JEWH01000041">
    <property type="protein sequence ID" value="EXB04731.1"/>
    <property type="molecule type" value="Genomic_DNA"/>
</dbReference>
<reference evidence="5 6" key="1">
    <citation type="submission" date="2014-02" db="EMBL/GenBank/DDBJ databases">
        <title>Comparative genomics and transcriptomics to identify genetic mechanisms underlying the emergence of carbapenem resistant Acinetobacter baumannii (CRAb).</title>
        <authorList>
            <person name="Harris A.D."/>
            <person name="Johnson K.J."/>
            <person name="George J."/>
            <person name="Shefchek K."/>
            <person name="Daugherty S.C."/>
            <person name="Parankush S."/>
            <person name="Sadzewicz L."/>
            <person name="Tallon L."/>
            <person name="Sengamalay N."/>
            <person name="Hazen T.H."/>
            <person name="Rasko D.A."/>
        </authorList>
    </citation>
    <scope>NUCLEOTIDE SEQUENCE [LARGE SCALE GENOMIC DNA]</scope>
    <source>
        <strain evidence="5 6">1295743</strain>
    </source>
</reference>
<dbReference type="GO" id="GO:0008757">
    <property type="term" value="F:S-adenosylmethionine-dependent methyltransferase activity"/>
    <property type="evidence" value="ECO:0007669"/>
    <property type="project" value="InterPro"/>
</dbReference>
<proteinExistence type="inferred from homology"/>